<organism evidence="1 2">
    <name type="scientific">Mizuhopecten yessoensis</name>
    <name type="common">Japanese scallop</name>
    <name type="synonym">Patinopecten yessoensis</name>
    <dbReference type="NCBI Taxonomy" id="6573"/>
    <lineage>
        <taxon>Eukaryota</taxon>
        <taxon>Metazoa</taxon>
        <taxon>Spiralia</taxon>
        <taxon>Lophotrochozoa</taxon>
        <taxon>Mollusca</taxon>
        <taxon>Bivalvia</taxon>
        <taxon>Autobranchia</taxon>
        <taxon>Pteriomorphia</taxon>
        <taxon>Pectinida</taxon>
        <taxon>Pectinoidea</taxon>
        <taxon>Pectinidae</taxon>
        <taxon>Mizuhopecten</taxon>
    </lineage>
</organism>
<reference evidence="1 2" key="1">
    <citation type="journal article" date="2017" name="Nat. Ecol. Evol.">
        <title>Scallop genome provides insights into evolution of bilaterian karyotype and development.</title>
        <authorList>
            <person name="Wang S."/>
            <person name="Zhang J."/>
            <person name="Jiao W."/>
            <person name="Li J."/>
            <person name="Xun X."/>
            <person name="Sun Y."/>
            <person name="Guo X."/>
            <person name="Huan P."/>
            <person name="Dong B."/>
            <person name="Zhang L."/>
            <person name="Hu X."/>
            <person name="Sun X."/>
            <person name="Wang J."/>
            <person name="Zhao C."/>
            <person name="Wang Y."/>
            <person name="Wang D."/>
            <person name="Huang X."/>
            <person name="Wang R."/>
            <person name="Lv J."/>
            <person name="Li Y."/>
            <person name="Zhang Z."/>
            <person name="Liu B."/>
            <person name="Lu W."/>
            <person name="Hui Y."/>
            <person name="Liang J."/>
            <person name="Zhou Z."/>
            <person name="Hou R."/>
            <person name="Li X."/>
            <person name="Liu Y."/>
            <person name="Li H."/>
            <person name="Ning X."/>
            <person name="Lin Y."/>
            <person name="Zhao L."/>
            <person name="Xing Q."/>
            <person name="Dou J."/>
            <person name="Li Y."/>
            <person name="Mao J."/>
            <person name="Guo H."/>
            <person name="Dou H."/>
            <person name="Li T."/>
            <person name="Mu C."/>
            <person name="Jiang W."/>
            <person name="Fu Q."/>
            <person name="Fu X."/>
            <person name="Miao Y."/>
            <person name="Liu J."/>
            <person name="Yu Q."/>
            <person name="Li R."/>
            <person name="Liao H."/>
            <person name="Li X."/>
            <person name="Kong Y."/>
            <person name="Jiang Z."/>
            <person name="Chourrout D."/>
            <person name="Li R."/>
            <person name="Bao Z."/>
        </authorList>
    </citation>
    <scope>NUCLEOTIDE SEQUENCE [LARGE SCALE GENOMIC DNA]</scope>
    <source>
        <strain evidence="1 2">PY_sf001</strain>
    </source>
</reference>
<dbReference type="Proteomes" id="UP000242188">
    <property type="component" value="Unassembled WGS sequence"/>
</dbReference>
<dbReference type="InterPro" id="IPR001753">
    <property type="entry name" value="Enoyl-CoA_hydra/iso"/>
</dbReference>
<dbReference type="PANTHER" id="PTHR11941:SF75">
    <property type="entry name" value="ENOYL-COA HYDRATASE_ISOMERASE FAMILY PROTEIN"/>
    <property type="match status" value="1"/>
</dbReference>
<dbReference type="PANTHER" id="PTHR11941">
    <property type="entry name" value="ENOYL-COA HYDRATASE-RELATED"/>
    <property type="match status" value="1"/>
</dbReference>
<evidence type="ECO:0000313" key="1">
    <source>
        <dbReference type="EMBL" id="OWF50786.1"/>
    </source>
</evidence>
<dbReference type="STRING" id="6573.A0A210QPX0"/>
<comment type="caution">
    <text evidence="1">The sequence shown here is derived from an EMBL/GenBank/DDBJ whole genome shotgun (WGS) entry which is preliminary data.</text>
</comment>
<dbReference type="SUPFAM" id="SSF52096">
    <property type="entry name" value="ClpP/crotonase"/>
    <property type="match status" value="1"/>
</dbReference>
<evidence type="ECO:0000313" key="2">
    <source>
        <dbReference type="Proteomes" id="UP000242188"/>
    </source>
</evidence>
<dbReference type="GO" id="GO:0004165">
    <property type="term" value="F:delta(3)-delta(2)-enoyl-CoA isomerase activity"/>
    <property type="evidence" value="ECO:0007669"/>
    <property type="project" value="TreeGrafter"/>
</dbReference>
<dbReference type="AlphaFoldDB" id="A0A210QPX0"/>
<dbReference type="EMBL" id="NEDP02002464">
    <property type="protein sequence ID" value="OWF50786.1"/>
    <property type="molecule type" value="Genomic_DNA"/>
</dbReference>
<sequence length="172" mass="19942">MEKRLVTVEFTQDRFAIVRMRNGQNRLNLIFLDSLNQALNEVERNTDCKALITTGEGKFYSNGIDLDWIMSQDSETVVRFDKALENTMWRIMHFPLPTVAAINGHAFAGGAFLAMSHDYRVMRSDRGWISWNETHLKLRLGDMLLNLLRYAKLNVMLDLLVNSLTVMINYHM</sequence>
<dbReference type="Pfam" id="PF00378">
    <property type="entry name" value="ECH_1"/>
    <property type="match status" value="1"/>
</dbReference>
<gene>
    <name evidence="1" type="ORF">KP79_PYT00824</name>
</gene>
<proteinExistence type="predicted"/>
<keyword evidence="2" id="KW-1185">Reference proteome</keyword>
<protein>
    <submittedName>
        <fullName evidence="1">3-hydroxybutyryl-CoA dehydratase-like protein, mitochondrial</fullName>
    </submittedName>
</protein>
<accession>A0A210QPX0</accession>
<dbReference type="InterPro" id="IPR029045">
    <property type="entry name" value="ClpP/crotonase-like_dom_sf"/>
</dbReference>
<dbReference type="GO" id="GO:0006635">
    <property type="term" value="P:fatty acid beta-oxidation"/>
    <property type="evidence" value="ECO:0007669"/>
    <property type="project" value="TreeGrafter"/>
</dbReference>
<dbReference type="CDD" id="cd06558">
    <property type="entry name" value="crotonase-like"/>
    <property type="match status" value="1"/>
</dbReference>
<name>A0A210QPX0_MIZYE</name>
<dbReference type="OrthoDB" id="1696280at2759"/>
<dbReference type="Gene3D" id="3.90.226.10">
    <property type="entry name" value="2-enoyl-CoA Hydratase, Chain A, domain 1"/>
    <property type="match status" value="1"/>
</dbReference>
<dbReference type="GO" id="GO:0005777">
    <property type="term" value="C:peroxisome"/>
    <property type="evidence" value="ECO:0007669"/>
    <property type="project" value="TreeGrafter"/>
</dbReference>